<dbReference type="InterPro" id="IPR001567">
    <property type="entry name" value="Pept_M3A_M3B_dom"/>
</dbReference>
<proteinExistence type="inferred from homology"/>
<keyword evidence="6 7" id="KW-0482">Metalloprotease</keyword>
<dbReference type="InterPro" id="IPR034005">
    <property type="entry name" value="M3A_DCP"/>
</dbReference>
<keyword evidence="8" id="KW-0732">Signal</keyword>
<dbReference type="Proteomes" id="UP001262754">
    <property type="component" value="Unassembled WGS sequence"/>
</dbReference>
<evidence type="ECO:0000259" key="9">
    <source>
        <dbReference type="Pfam" id="PF01432"/>
    </source>
</evidence>
<evidence type="ECO:0000256" key="8">
    <source>
        <dbReference type="SAM" id="SignalP"/>
    </source>
</evidence>
<dbReference type="InterPro" id="IPR024079">
    <property type="entry name" value="MetalloPept_cat_dom_sf"/>
</dbReference>
<evidence type="ECO:0000313" key="11">
    <source>
        <dbReference type="Proteomes" id="UP001262754"/>
    </source>
</evidence>
<dbReference type="Gene3D" id="1.10.1370.10">
    <property type="entry name" value="Neurolysin, domain 3"/>
    <property type="match status" value="1"/>
</dbReference>
<dbReference type="Pfam" id="PF01432">
    <property type="entry name" value="Peptidase_M3"/>
    <property type="match status" value="1"/>
</dbReference>
<dbReference type="EMBL" id="JAVDRL010000003">
    <property type="protein sequence ID" value="MDR6530629.1"/>
    <property type="molecule type" value="Genomic_DNA"/>
</dbReference>
<dbReference type="PANTHER" id="PTHR43660:SF1">
    <property type="entry name" value="DIPEPTIDYL CARBOXYPEPTIDASE"/>
    <property type="match status" value="1"/>
</dbReference>
<keyword evidence="4 7" id="KW-0378">Hydrolase</keyword>
<dbReference type="PANTHER" id="PTHR43660">
    <property type="entry name" value="DIPEPTIDYL CARBOXYPEPTIDASE"/>
    <property type="match status" value="1"/>
</dbReference>
<dbReference type="Gene3D" id="3.40.390.10">
    <property type="entry name" value="Collagenase (Catalytic Domain)"/>
    <property type="match status" value="1"/>
</dbReference>
<evidence type="ECO:0000256" key="7">
    <source>
        <dbReference type="RuleBase" id="RU003435"/>
    </source>
</evidence>
<keyword evidence="5 7" id="KW-0862">Zinc</keyword>
<dbReference type="InterPro" id="IPR045090">
    <property type="entry name" value="Pept_M3A_M3B"/>
</dbReference>
<name>A0ABU1MWT3_9CAUL</name>
<dbReference type="CDD" id="cd06456">
    <property type="entry name" value="M3A_DCP"/>
    <property type="match status" value="1"/>
</dbReference>
<feature type="signal peptide" evidence="8">
    <location>
        <begin position="1"/>
        <end position="22"/>
    </location>
</feature>
<organism evidence="10 11">
    <name type="scientific">Caulobacter rhizosphaerae</name>
    <dbReference type="NCBI Taxonomy" id="2010972"/>
    <lineage>
        <taxon>Bacteria</taxon>
        <taxon>Pseudomonadati</taxon>
        <taxon>Pseudomonadota</taxon>
        <taxon>Alphaproteobacteria</taxon>
        <taxon>Caulobacterales</taxon>
        <taxon>Caulobacteraceae</taxon>
        <taxon>Caulobacter</taxon>
    </lineage>
</organism>
<accession>A0ABU1MWT3</accession>
<keyword evidence="10" id="KW-0121">Carboxypeptidase</keyword>
<evidence type="ECO:0000256" key="3">
    <source>
        <dbReference type="ARBA" id="ARBA00022723"/>
    </source>
</evidence>
<evidence type="ECO:0000313" key="10">
    <source>
        <dbReference type="EMBL" id="MDR6530629.1"/>
    </source>
</evidence>
<dbReference type="InterPro" id="IPR024077">
    <property type="entry name" value="Neurolysin/TOP_dom2"/>
</dbReference>
<comment type="similarity">
    <text evidence="1 7">Belongs to the peptidase M3 family.</text>
</comment>
<feature type="domain" description="Peptidase M3A/M3B catalytic" evidence="9">
    <location>
        <begin position="256"/>
        <end position="702"/>
    </location>
</feature>
<gene>
    <name evidence="10" type="ORF">J2800_001365</name>
</gene>
<evidence type="ECO:0000256" key="2">
    <source>
        <dbReference type="ARBA" id="ARBA00022670"/>
    </source>
</evidence>
<sequence length="711" mass="79085">MKRRSFLAAASAAALTPMITKAATPAAPPSNPLLAPWTGPHGGLPPLDKVRPELFASAFEAAMAQQRQEIFALTAKRMAPTFEGIMAAFQDSGRTLNRVSALFGVFTSTMNDAQMQKVEAETTPKLAAFGDEIIQNEQLFSRIKAVYDARETSNLTPEQKRLTWVVYNSFARQGAALDATKKARLGQINQALASLYTKFSQNELADEEGYTLELAEGDLAGLPDSVKAGAAAAAEEKGLKGKWLITNTRSSMEPFLVYSDRRDLREKGWRMWVSRGDNNDIHDNKAVITDILKLRAEKAQLLGFETYAHWITDDQMAKTPDAAMDLMMQVWKPAVARVHEEVADMQKVADAEGATFKIAPWDYRHYAEKVRKARYDLDQNVVKPYLQLEKLREAIHWAAGQLYGFTFTQITDVPVCHPDVRVWEVTKGAQRVGLWYFDPYARAGKQSGAWMSEYRTQEKFKGVITPIVSNNCNFVKGKPGEPVLISWDDATTMFHEFGHALHGLNSDVTYPTLAGTNVARDFVEFPSQLNEHWLPTKPVLSQFAVHYQTGKPIPDELVAKIEKAKTFNQGFSTVEYLASAIYDMKIHLAAKGQAIDPAEFEKTALTEIGLPSEIVMRHRPTQFGHIFSGDGYSAGYYNYIWADTLTADAAEAFEEAPGGFYDKGVAKRLHDDIMSVGNTIDAGEAFRRFRGRDVKIGALMRNRGFPVPPGA</sequence>
<dbReference type="SUPFAM" id="SSF55486">
    <property type="entry name" value="Metalloproteases ('zincins'), catalytic domain"/>
    <property type="match status" value="1"/>
</dbReference>
<evidence type="ECO:0000256" key="5">
    <source>
        <dbReference type="ARBA" id="ARBA00022833"/>
    </source>
</evidence>
<reference evidence="10 11" key="1">
    <citation type="submission" date="2023-07" db="EMBL/GenBank/DDBJ databases">
        <title>Sorghum-associated microbial communities from plants grown in Nebraska, USA.</title>
        <authorList>
            <person name="Schachtman D."/>
        </authorList>
    </citation>
    <scope>NUCLEOTIDE SEQUENCE [LARGE SCALE GENOMIC DNA]</scope>
    <source>
        <strain evidence="10 11">DS2154</strain>
    </source>
</reference>
<dbReference type="GO" id="GO:0004180">
    <property type="term" value="F:carboxypeptidase activity"/>
    <property type="evidence" value="ECO:0007669"/>
    <property type="project" value="UniProtKB-KW"/>
</dbReference>
<evidence type="ECO:0000256" key="1">
    <source>
        <dbReference type="ARBA" id="ARBA00006040"/>
    </source>
</evidence>
<protein>
    <submittedName>
        <fullName evidence="10">Peptidyl-dipeptidase Dcp</fullName>
        <ecNumber evidence="10">3.4.15.5</ecNumber>
    </submittedName>
</protein>
<comment type="cofactor">
    <cofactor evidence="7">
        <name>Zn(2+)</name>
        <dbReference type="ChEBI" id="CHEBI:29105"/>
    </cofactor>
    <text evidence="7">Binds 1 zinc ion.</text>
</comment>
<dbReference type="GO" id="GO:0008241">
    <property type="term" value="F:peptidyl-dipeptidase activity"/>
    <property type="evidence" value="ECO:0007669"/>
    <property type="project" value="UniProtKB-EC"/>
</dbReference>
<keyword evidence="3 7" id="KW-0479">Metal-binding</keyword>
<evidence type="ECO:0000256" key="4">
    <source>
        <dbReference type="ARBA" id="ARBA00022801"/>
    </source>
</evidence>
<feature type="chain" id="PRO_5046589137" evidence="8">
    <location>
        <begin position="23"/>
        <end position="711"/>
    </location>
</feature>
<dbReference type="RefSeq" id="WP_310030208.1">
    <property type="nucleotide sequence ID" value="NZ_JAVDRL010000003.1"/>
</dbReference>
<comment type="caution">
    <text evidence="10">The sequence shown here is derived from an EMBL/GenBank/DDBJ whole genome shotgun (WGS) entry which is preliminary data.</text>
</comment>
<evidence type="ECO:0000256" key="6">
    <source>
        <dbReference type="ARBA" id="ARBA00023049"/>
    </source>
</evidence>
<dbReference type="EC" id="3.4.15.5" evidence="10"/>
<keyword evidence="2 7" id="KW-0645">Protease</keyword>
<keyword evidence="11" id="KW-1185">Reference proteome</keyword>